<sequence length="283" mass="32189">MPATQPTSQVILGTIPDSNSRTWGSFRYDQESGHYDLSWGSLAEFDTWRQEVERTDSMEIRLAKKEAKGVNYSWKCVYRCMRQGTSRIKPYEKKHPDQICKIDSKQTGCSCKVDLKAYPGTNILLGHYQKEHNHPINLQNLIYTQVSKVAKEKAKEALKQGTKCSEVLQSICDSASDCDRDHYIHMNDINRIAKEVEQDEIQLDAKDEISMKLWLDILGKEEANTFCKDKIDLPPAGSNLEGDLFLLVIQTKFQLDAFQQLSNGILWQGIIGGMVSEIIPLVL</sequence>
<comment type="caution">
    <text evidence="1">The sequence shown here is derived from an EMBL/GenBank/DDBJ whole genome shotgun (WGS) entry which is preliminary data.</text>
</comment>
<proteinExistence type="predicted"/>
<dbReference type="AlphaFoldDB" id="A0AAD4L6X9"/>
<evidence type="ECO:0008006" key="3">
    <source>
        <dbReference type="Google" id="ProtNLM"/>
    </source>
</evidence>
<organism evidence="1 2">
    <name type="scientific">Lactarius akahatsu</name>
    <dbReference type="NCBI Taxonomy" id="416441"/>
    <lineage>
        <taxon>Eukaryota</taxon>
        <taxon>Fungi</taxon>
        <taxon>Dikarya</taxon>
        <taxon>Basidiomycota</taxon>
        <taxon>Agaricomycotina</taxon>
        <taxon>Agaricomycetes</taxon>
        <taxon>Russulales</taxon>
        <taxon>Russulaceae</taxon>
        <taxon>Lactarius</taxon>
    </lineage>
</organism>
<dbReference type="EMBL" id="JAKELL010000131">
    <property type="protein sequence ID" value="KAH8980719.1"/>
    <property type="molecule type" value="Genomic_DNA"/>
</dbReference>
<dbReference type="Proteomes" id="UP001201163">
    <property type="component" value="Unassembled WGS sequence"/>
</dbReference>
<evidence type="ECO:0000313" key="1">
    <source>
        <dbReference type="EMBL" id="KAH8980719.1"/>
    </source>
</evidence>
<evidence type="ECO:0000313" key="2">
    <source>
        <dbReference type="Proteomes" id="UP001201163"/>
    </source>
</evidence>
<accession>A0AAD4L6X9</accession>
<keyword evidence="2" id="KW-1185">Reference proteome</keyword>
<gene>
    <name evidence="1" type="ORF">EDB92DRAFT_1953772</name>
</gene>
<protein>
    <recommendedName>
        <fullName evidence="3">FAR1 domain-containing protein</fullName>
    </recommendedName>
</protein>
<name>A0AAD4L6X9_9AGAM</name>
<reference evidence="1" key="1">
    <citation type="submission" date="2022-01" db="EMBL/GenBank/DDBJ databases">
        <title>Comparative genomics reveals a dynamic genome evolution in the ectomycorrhizal milk-cap (Lactarius) mushrooms.</title>
        <authorList>
            <consortium name="DOE Joint Genome Institute"/>
            <person name="Lebreton A."/>
            <person name="Tang N."/>
            <person name="Kuo A."/>
            <person name="LaButti K."/>
            <person name="Drula E."/>
            <person name="Barry K."/>
            <person name="Clum A."/>
            <person name="Lipzen A."/>
            <person name="Mousain D."/>
            <person name="Ng V."/>
            <person name="Wang R."/>
            <person name="Wang X."/>
            <person name="Dai Y."/>
            <person name="Henrissat B."/>
            <person name="Grigoriev I.V."/>
            <person name="Guerin-Laguette A."/>
            <person name="Yu F."/>
            <person name="Martin F.M."/>
        </authorList>
    </citation>
    <scope>NUCLEOTIDE SEQUENCE</scope>
    <source>
        <strain evidence="1">QP</strain>
    </source>
</reference>